<evidence type="ECO:0000256" key="1">
    <source>
        <dbReference type="ARBA" id="ARBA00008455"/>
    </source>
</evidence>
<dbReference type="InterPro" id="IPR039417">
    <property type="entry name" value="Peptidase_C1A_papain-like"/>
</dbReference>
<reference evidence="6 7" key="1">
    <citation type="submission" date="2019-05" db="EMBL/GenBank/DDBJ databases">
        <title>Mikania micrantha, genome provides insights into the molecular mechanism of rapid growth.</title>
        <authorList>
            <person name="Liu B."/>
        </authorList>
    </citation>
    <scope>NUCLEOTIDE SEQUENCE [LARGE SCALE GENOMIC DNA]</scope>
    <source>
        <strain evidence="6">NLD-2019</strain>
        <tissue evidence="6">Leaf</tissue>
    </source>
</reference>
<sequence>MEINKLLSFSLCLVLILGVAHSFDYNEKELETEEGLQGMYDRWRDHHKVTEKSPERFNVFKSNLQLVHNHNRMNKPYKLELNKYASMTKHEFVSTYGDSKIGHYAALQGIRKPNFTMPCPTPQPTPPPPPPDKCDLPKRIDWREHNAVTSVKNQGPCGSCFAFAAIGAIEGINAIRTGQLVDLSAQQILDCDTTERTKHCSGGLVCGVFKFVIEHGGIATEASYPYKAMKETCDTSKFGHHAVTLDGHEYLPVNDEYAIMKALTQQPVVFAMDPYGEGFFLYKEGIYTGPCGMGLDHAMLLVGYDEDPDGTKYWILKNSWGEGWGEKGYGRILRKANPDGTGLCNMYAQTDIPHKSPDTRNVEL</sequence>
<dbReference type="SUPFAM" id="SSF54001">
    <property type="entry name" value="Cysteine proteinases"/>
    <property type="match status" value="1"/>
</dbReference>
<organism evidence="6 7">
    <name type="scientific">Mikania micrantha</name>
    <name type="common">bitter vine</name>
    <dbReference type="NCBI Taxonomy" id="192012"/>
    <lineage>
        <taxon>Eukaryota</taxon>
        <taxon>Viridiplantae</taxon>
        <taxon>Streptophyta</taxon>
        <taxon>Embryophyta</taxon>
        <taxon>Tracheophyta</taxon>
        <taxon>Spermatophyta</taxon>
        <taxon>Magnoliopsida</taxon>
        <taxon>eudicotyledons</taxon>
        <taxon>Gunneridae</taxon>
        <taxon>Pentapetalae</taxon>
        <taxon>asterids</taxon>
        <taxon>campanulids</taxon>
        <taxon>Asterales</taxon>
        <taxon>Asteraceae</taxon>
        <taxon>Asteroideae</taxon>
        <taxon>Heliantheae alliance</taxon>
        <taxon>Eupatorieae</taxon>
        <taxon>Mikania</taxon>
    </lineage>
</organism>
<dbReference type="Proteomes" id="UP000326396">
    <property type="component" value="Linkage Group LG2"/>
</dbReference>
<evidence type="ECO:0000313" key="6">
    <source>
        <dbReference type="EMBL" id="KAD4585621.1"/>
    </source>
</evidence>
<dbReference type="InterPro" id="IPR000668">
    <property type="entry name" value="Peptidase_C1A_C"/>
</dbReference>
<accession>A0A5N6NCP5</accession>
<gene>
    <name evidence="6" type="ORF">E3N88_23222</name>
</gene>
<keyword evidence="3" id="KW-0732">Signal</keyword>
<evidence type="ECO:0000256" key="2">
    <source>
        <dbReference type="ARBA" id="ARBA00023157"/>
    </source>
</evidence>
<dbReference type="PROSITE" id="PS00639">
    <property type="entry name" value="THIOL_PROTEASE_HIS"/>
    <property type="match status" value="1"/>
</dbReference>
<dbReference type="GO" id="GO:0006508">
    <property type="term" value="P:proteolysis"/>
    <property type="evidence" value="ECO:0007669"/>
    <property type="project" value="InterPro"/>
</dbReference>
<dbReference type="PRINTS" id="PR00705">
    <property type="entry name" value="PAPAIN"/>
</dbReference>
<dbReference type="InterPro" id="IPR013201">
    <property type="entry name" value="Prot_inhib_I29"/>
</dbReference>
<feature type="chain" id="PRO_5024443493" evidence="3">
    <location>
        <begin position="23"/>
        <end position="364"/>
    </location>
</feature>
<keyword evidence="7" id="KW-1185">Reference proteome</keyword>
<protein>
    <submittedName>
        <fullName evidence="6">Uncharacterized protein</fullName>
    </submittedName>
</protein>
<dbReference type="OrthoDB" id="1689341at2759"/>
<dbReference type="InterPro" id="IPR038765">
    <property type="entry name" value="Papain-like_cys_pep_sf"/>
</dbReference>
<feature type="domain" description="Cathepsin propeptide inhibitor" evidence="5">
    <location>
        <begin position="40"/>
        <end position="92"/>
    </location>
</feature>
<dbReference type="PROSITE" id="PS00640">
    <property type="entry name" value="THIOL_PROTEASE_ASN"/>
    <property type="match status" value="1"/>
</dbReference>
<comment type="caution">
    <text evidence="6">The sequence shown here is derived from an EMBL/GenBank/DDBJ whole genome shotgun (WGS) entry which is preliminary data.</text>
</comment>
<dbReference type="CDD" id="cd02248">
    <property type="entry name" value="Peptidase_C1A"/>
    <property type="match status" value="1"/>
</dbReference>
<dbReference type="SMART" id="SM00645">
    <property type="entry name" value="Pept_C1"/>
    <property type="match status" value="1"/>
</dbReference>
<evidence type="ECO:0000259" key="4">
    <source>
        <dbReference type="SMART" id="SM00645"/>
    </source>
</evidence>
<dbReference type="InterPro" id="IPR025660">
    <property type="entry name" value="Pept_his_AS"/>
</dbReference>
<keyword evidence="2" id="KW-1015">Disulfide bond</keyword>
<comment type="similarity">
    <text evidence="1">Belongs to the peptidase C1 family.</text>
</comment>
<dbReference type="InterPro" id="IPR013128">
    <property type="entry name" value="Peptidase_C1A"/>
</dbReference>
<evidence type="ECO:0000259" key="5">
    <source>
        <dbReference type="SMART" id="SM00848"/>
    </source>
</evidence>
<name>A0A5N6NCP5_9ASTR</name>
<dbReference type="SMART" id="SM00848">
    <property type="entry name" value="Inhibitor_I29"/>
    <property type="match status" value="1"/>
</dbReference>
<evidence type="ECO:0000313" key="7">
    <source>
        <dbReference type="Proteomes" id="UP000326396"/>
    </source>
</evidence>
<dbReference type="InterPro" id="IPR025661">
    <property type="entry name" value="Pept_asp_AS"/>
</dbReference>
<dbReference type="Gene3D" id="3.90.70.10">
    <property type="entry name" value="Cysteine proteinases"/>
    <property type="match status" value="1"/>
</dbReference>
<feature type="domain" description="Peptidase C1A papain C-terminal" evidence="4">
    <location>
        <begin position="136"/>
        <end position="352"/>
    </location>
</feature>
<dbReference type="EMBL" id="SZYD01000012">
    <property type="protein sequence ID" value="KAD4585621.1"/>
    <property type="molecule type" value="Genomic_DNA"/>
</dbReference>
<dbReference type="Pfam" id="PF08246">
    <property type="entry name" value="Inhibitor_I29"/>
    <property type="match status" value="1"/>
</dbReference>
<dbReference type="GO" id="GO:0008234">
    <property type="term" value="F:cysteine-type peptidase activity"/>
    <property type="evidence" value="ECO:0007669"/>
    <property type="project" value="InterPro"/>
</dbReference>
<evidence type="ECO:0000256" key="3">
    <source>
        <dbReference type="SAM" id="SignalP"/>
    </source>
</evidence>
<proteinExistence type="inferred from homology"/>
<feature type="signal peptide" evidence="3">
    <location>
        <begin position="1"/>
        <end position="22"/>
    </location>
</feature>
<dbReference type="Pfam" id="PF00112">
    <property type="entry name" value="Peptidase_C1"/>
    <property type="match status" value="1"/>
</dbReference>
<dbReference type="AlphaFoldDB" id="A0A5N6NCP5"/>
<dbReference type="PANTHER" id="PTHR12411">
    <property type="entry name" value="CYSTEINE PROTEASE FAMILY C1-RELATED"/>
    <property type="match status" value="1"/>
</dbReference>